<proteinExistence type="predicted"/>
<dbReference type="AlphaFoldDB" id="A0A7K0BXM6"/>
<reference evidence="2 3" key="1">
    <citation type="submission" date="2019-10" db="EMBL/GenBank/DDBJ databases">
        <title>Actinomadura rubteroloni sp. nov. and Actinomadura macrotermitis sp. nov., isolated from the gut of fungus growing-termite Macrotermes natalensis.</title>
        <authorList>
            <person name="Benndorf R."/>
            <person name="Martin K."/>
            <person name="Kuefner M."/>
            <person name="De Beer W."/>
            <person name="Kaster A.-K."/>
            <person name="Vollmers J."/>
            <person name="Poulsen M."/>
            <person name="Beemelmanns C."/>
        </authorList>
    </citation>
    <scope>NUCLEOTIDE SEQUENCE [LARGE SCALE GENOMIC DNA]</scope>
    <source>
        <strain evidence="2 3">RB68</strain>
    </source>
</reference>
<accession>A0A7K0BXM6</accession>
<evidence type="ECO:0000313" key="3">
    <source>
        <dbReference type="Proteomes" id="UP000487268"/>
    </source>
</evidence>
<name>A0A7K0BXM6_9ACTN</name>
<protein>
    <submittedName>
        <fullName evidence="2">Uncharacterized protein</fullName>
    </submittedName>
</protein>
<dbReference type="OrthoDB" id="5177340at2"/>
<keyword evidence="1" id="KW-0732">Signal</keyword>
<dbReference type="Proteomes" id="UP000487268">
    <property type="component" value="Unassembled WGS sequence"/>
</dbReference>
<gene>
    <name evidence="2" type="ORF">ACRB68_39130</name>
</gene>
<feature type="chain" id="PRO_5029618037" evidence="1">
    <location>
        <begin position="27"/>
        <end position="366"/>
    </location>
</feature>
<sequence length="366" mass="38389">MRSFSARLAATAVAFVALAPVSAAHAEPTPATLNDVPLPFLWPSAGVYSVAAVSDTEAWVAGVQGNVGANGGNGGNPVVRRRVGSQWKEYPLNGWTGNGRISQVVAYNGEVWVQGVQGVKSTSGERLYLARFDGTAFQPVAPPEGVADGWASDTRLWMGPAGVWIQVSEKVGDDGIGPKLYRRVGTSWQADALAGQLTNGLPDLQALSATAAWTGGCRFNPGTGRNESAVLRWNGSAWTAMPALPVADCVVSVAPAAGGVVWALTPFDLFKWDGTAWTKAPEGPDGPYKNGYGEKVRLDKDGNPVVIASDLYRSATKPPIRLVGGAWQKFTTPTATWAIDLSVAPGGRIWVTGSSVVYSPMLLATP</sequence>
<keyword evidence="3" id="KW-1185">Reference proteome</keyword>
<organism evidence="2 3">
    <name type="scientific">Actinomadura macrotermitis</name>
    <dbReference type="NCBI Taxonomy" id="2585200"/>
    <lineage>
        <taxon>Bacteria</taxon>
        <taxon>Bacillati</taxon>
        <taxon>Actinomycetota</taxon>
        <taxon>Actinomycetes</taxon>
        <taxon>Streptosporangiales</taxon>
        <taxon>Thermomonosporaceae</taxon>
        <taxon>Actinomadura</taxon>
    </lineage>
</organism>
<evidence type="ECO:0000256" key="1">
    <source>
        <dbReference type="SAM" id="SignalP"/>
    </source>
</evidence>
<dbReference type="EMBL" id="WEGH01000002">
    <property type="protein sequence ID" value="MQY05836.1"/>
    <property type="molecule type" value="Genomic_DNA"/>
</dbReference>
<comment type="caution">
    <text evidence="2">The sequence shown here is derived from an EMBL/GenBank/DDBJ whole genome shotgun (WGS) entry which is preliminary data.</text>
</comment>
<evidence type="ECO:0000313" key="2">
    <source>
        <dbReference type="EMBL" id="MQY05836.1"/>
    </source>
</evidence>
<feature type="signal peptide" evidence="1">
    <location>
        <begin position="1"/>
        <end position="26"/>
    </location>
</feature>
<dbReference type="RefSeq" id="WP_153534117.1">
    <property type="nucleotide sequence ID" value="NZ_WEGH01000002.1"/>
</dbReference>